<name>A0ACB9D442_9ASTR</name>
<reference evidence="2" key="1">
    <citation type="journal article" date="2022" name="Mol. Ecol. Resour.">
        <title>The genomes of chicory, endive, great burdock and yacon provide insights into Asteraceae palaeo-polyploidization history and plant inulin production.</title>
        <authorList>
            <person name="Fan W."/>
            <person name="Wang S."/>
            <person name="Wang H."/>
            <person name="Wang A."/>
            <person name="Jiang F."/>
            <person name="Liu H."/>
            <person name="Zhao H."/>
            <person name="Xu D."/>
            <person name="Zhang Y."/>
        </authorList>
    </citation>
    <scope>NUCLEOTIDE SEQUENCE [LARGE SCALE GENOMIC DNA]</scope>
    <source>
        <strain evidence="2">cv. Yunnan</strain>
    </source>
</reference>
<sequence length="505" mass="57288">MIGKYTQSIRAKDICILLVNDDYVCQTIVADMLDHCRYEAFSYEREMDALNMIWEKKDMTELILTNVHRTYAKRHGIIEHIENKIKLQIILMSPDVDDINVSTVGAKGVTVYFMKCLSMNEMNNLWATALAREKNKRNLSSGKLLHEENAGSKRMGDDNEHGNIEKKPRVVWTKEMHQKFLEAVTQLGEDKAFPKKIVELMNVPGLTRANVASHLQKYRLCMKRAQEGFTGSSYDFTNNFSFNTLQESFQQSHWNPFQMGSRNTATTRFNFDYYKSRSRTPQHLSLLKTIRLKPNHNFSVYGDETKNILLRSIEDRRVHPKTNFAGFRFARDGKSVVFGENSHLASSVQQQLSFPEMGIDDSTHCASFFDSFTPQQSSVAPMGTGDEPVSINSQLSSLAALLAVDEPMPDIMTHLQPSAAPIRFDWNSEVTQQPSSVAPPWSDWDEQLRFTCPPPQSEGLQWTDWAEPPSLSPQQPLSGNTANANSDIFSDFTSSLPPEFCEVGA</sequence>
<protein>
    <submittedName>
        <fullName evidence="1">Uncharacterized protein</fullName>
    </submittedName>
</protein>
<dbReference type="EMBL" id="CM042037">
    <property type="protein sequence ID" value="KAI3741265.1"/>
    <property type="molecule type" value="Genomic_DNA"/>
</dbReference>
<accession>A0ACB9D442</accession>
<reference evidence="1 2" key="2">
    <citation type="journal article" date="2022" name="Mol. Ecol. Resour.">
        <title>The genomes of chicory, endive, great burdock and yacon provide insights into Asteraceae paleo-polyploidization history and plant inulin production.</title>
        <authorList>
            <person name="Fan W."/>
            <person name="Wang S."/>
            <person name="Wang H."/>
            <person name="Wang A."/>
            <person name="Jiang F."/>
            <person name="Liu H."/>
            <person name="Zhao H."/>
            <person name="Xu D."/>
            <person name="Zhang Y."/>
        </authorList>
    </citation>
    <scope>NUCLEOTIDE SEQUENCE [LARGE SCALE GENOMIC DNA]</scope>
    <source>
        <strain evidence="2">cv. Yunnan</strain>
        <tissue evidence="1">Leaves</tissue>
    </source>
</reference>
<comment type="caution">
    <text evidence="1">The sequence shown here is derived from an EMBL/GenBank/DDBJ whole genome shotgun (WGS) entry which is preliminary data.</text>
</comment>
<evidence type="ECO:0000313" key="2">
    <source>
        <dbReference type="Proteomes" id="UP001056120"/>
    </source>
</evidence>
<keyword evidence="2" id="KW-1185">Reference proteome</keyword>
<evidence type="ECO:0000313" key="1">
    <source>
        <dbReference type="EMBL" id="KAI3741265.1"/>
    </source>
</evidence>
<organism evidence="1 2">
    <name type="scientific">Smallanthus sonchifolius</name>
    <dbReference type="NCBI Taxonomy" id="185202"/>
    <lineage>
        <taxon>Eukaryota</taxon>
        <taxon>Viridiplantae</taxon>
        <taxon>Streptophyta</taxon>
        <taxon>Embryophyta</taxon>
        <taxon>Tracheophyta</taxon>
        <taxon>Spermatophyta</taxon>
        <taxon>Magnoliopsida</taxon>
        <taxon>eudicotyledons</taxon>
        <taxon>Gunneridae</taxon>
        <taxon>Pentapetalae</taxon>
        <taxon>asterids</taxon>
        <taxon>campanulids</taxon>
        <taxon>Asterales</taxon>
        <taxon>Asteraceae</taxon>
        <taxon>Asteroideae</taxon>
        <taxon>Heliantheae alliance</taxon>
        <taxon>Millerieae</taxon>
        <taxon>Smallanthus</taxon>
    </lineage>
</organism>
<gene>
    <name evidence="1" type="ORF">L1987_58936</name>
</gene>
<dbReference type="Proteomes" id="UP001056120">
    <property type="component" value="Linkage Group LG20"/>
</dbReference>
<proteinExistence type="predicted"/>